<evidence type="ECO:0000256" key="6">
    <source>
        <dbReference type="ARBA" id="ARBA00022741"/>
    </source>
</evidence>
<sequence>MSILLTIQEKQPLVLNLANSVTQQHVADAISFLGASPLMTRASNELEELLSISSALVLNTGTINEEELPFFITAAKLANKMHKPVILDPVAVMMPYRASFVSRLIAEVKITIIRGNAAEIAWFAQSVVASKGIDALDEQVNDHNALKAARQTNAVIVQTGRTDTITDGKKVLKVNTHSPLFKINVGCGDMLSAIIGAFASVSDSPLEAAFEATQLFGEAGELASTAVNNLPGNFVNTLLDTLYQKAQNSRETII</sequence>
<dbReference type="GO" id="GO:0004417">
    <property type="term" value="F:hydroxyethylthiazole kinase activity"/>
    <property type="evidence" value="ECO:0007669"/>
    <property type="project" value="UniProtKB-EC"/>
</dbReference>
<dbReference type="NCBIfam" id="NF006830">
    <property type="entry name" value="PRK09355.1"/>
    <property type="match status" value="1"/>
</dbReference>
<keyword evidence="10 11" id="KW-0784">Thiamine biosynthesis</keyword>
<name>A0ABV9JHR0_9LACT</name>
<dbReference type="Gene3D" id="3.40.1190.20">
    <property type="match status" value="1"/>
</dbReference>
<evidence type="ECO:0000256" key="5">
    <source>
        <dbReference type="ARBA" id="ARBA00022723"/>
    </source>
</evidence>
<keyword evidence="5 11" id="KW-0479">Metal-binding</keyword>
<keyword evidence="4 11" id="KW-0808">Transferase</keyword>
<evidence type="ECO:0000256" key="3">
    <source>
        <dbReference type="ARBA" id="ARBA00004868"/>
    </source>
</evidence>
<evidence type="ECO:0000313" key="12">
    <source>
        <dbReference type="EMBL" id="MFC4653015.1"/>
    </source>
</evidence>
<organism evidence="12 13">
    <name type="scientific">Lactococcus nasutitermitis</name>
    <dbReference type="NCBI Taxonomy" id="1652957"/>
    <lineage>
        <taxon>Bacteria</taxon>
        <taxon>Bacillati</taxon>
        <taxon>Bacillota</taxon>
        <taxon>Bacilli</taxon>
        <taxon>Lactobacillales</taxon>
        <taxon>Streptococcaceae</taxon>
        <taxon>Lactococcus</taxon>
    </lineage>
</organism>
<dbReference type="SUPFAM" id="SSF53613">
    <property type="entry name" value="Ribokinase-like"/>
    <property type="match status" value="1"/>
</dbReference>
<evidence type="ECO:0000256" key="9">
    <source>
        <dbReference type="ARBA" id="ARBA00022842"/>
    </source>
</evidence>
<evidence type="ECO:0000256" key="1">
    <source>
        <dbReference type="ARBA" id="ARBA00001771"/>
    </source>
</evidence>
<evidence type="ECO:0000256" key="2">
    <source>
        <dbReference type="ARBA" id="ARBA00001946"/>
    </source>
</evidence>
<keyword evidence="8 11" id="KW-0067">ATP-binding</keyword>
<dbReference type="CDD" id="cd01170">
    <property type="entry name" value="THZ_kinase"/>
    <property type="match status" value="1"/>
</dbReference>
<feature type="binding site" evidence="11">
    <location>
        <position position="39"/>
    </location>
    <ligand>
        <name>substrate</name>
    </ligand>
</feature>
<evidence type="ECO:0000256" key="11">
    <source>
        <dbReference type="HAMAP-Rule" id="MF_00228"/>
    </source>
</evidence>
<comment type="pathway">
    <text evidence="3 11">Cofactor biosynthesis; thiamine diphosphate biosynthesis; 4-methyl-5-(2-phosphoethyl)-thiazole from 5-(2-hydroxyethyl)-4-methylthiazole: step 1/1.</text>
</comment>
<dbReference type="InterPro" id="IPR000417">
    <property type="entry name" value="Hyethyz_kinase"/>
</dbReference>
<dbReference type="EC" id="2.7.1.50" evidence="11"/>
<accession>A0ABV9JHR0</accession>
<dbReference type="Proteomes" id="UP001595987">
    <property type="component" value="Unassembled WGS sequence"/>
</dbReference>
<dbReference type="InterPro" id="IPR029056">
    <property type="entry name" value="Ribokinase-like"/>
</dbReference>
<dbReference type="RefSeq" id="WP_213536745.1">
    <property type="nucleotide sequence ID" value="NZ_BOVQ01000009.1"/>
</dbReference>
<gene>
    <name evidence="11 12" type="primary">thiM</name>
    <name evidence="12" type="ORF">ACFO26_08850</name>
</gene>
<comment type="cofactor">
    <cofactor evidence="2 11">
        <name>Mg(2+)</name>
        <dbReference type="ChEBI" id="CHEBI:18420"/>
    </cofactor>
</comment>
<dbReference type="PIRSF" id="PIRSF000513">
    <property type="entry name" value="Thz_kinase"/>
    <property type="match status" value="1"/>
</dbReference>
<dbReference type="EMBL" id="JBHSGD010000007">
    <property type="protein sequence ID" value="MFC4653015.1"/>
    <property type="molecule type" value="Genomic_DNA"/>
</dbReference>
<comment type="similarity">
    <text evidence="11">Belongs to the Thz kinase family.</text>
</comment>
<reference evidence="13" key="1">
    <citation type="journal article" date="2019" name="Int. J. Syst. Evol. Microbiol.">
        <title>The Global Catalogue of Microorganisms (GCM) 10K type strain sequencing project: providing services to taxonomists for standard genome sequencing and annotation.</title>
        <authorList>
            <consortium name="The Broad Institute Genomics Platform"/>
            <consortium name="The Broad Institute Genome Sequencing Center for Infectious Disease"/>
            <person name="Wu L."/>
            <person name="Ma J."/>
        </authorList>
    </citation>
    <scope>NUCLEOTIDE SEQUENCE [LARGE SCALE GENOMIC DNA]</scope>
    <source>
        <strain evidence="13">CCUG 63287</strain>
    </source>
</reference>
<evidence type="ECO:0000256" key="7">
    <source>
        <dbReference type="ARBA" id="ARBA00022777"/>
    </source>
</evidence>
<evidence type="ECO:0000256" key="10">
    <source>
        <dbReference type="ARBA" id="ARBA00022977"/>
    </source>
</evidence>
<evidence type="ECO:0000256" key="4">
    <source>
        <dbReference type="ARBA" id="ARBA00022679"/>
    </source>
</evidence>
<keyword evidence="9 11" id="KW-0460">Magnesium</keyword>
<dbReference type="Pfam" id="PF02110">
    <property type="entry name" value="HK"/>
    <property type="match status" value="1"/>
</dbReference>
<feature type="binding site" evidence="11">
    <location>
        <position position="159"/>
    </location>
    <ligand>
        <name>ATP</name>
        <dbReference type="ChEBI" id="CHEBI:30616"/>
    </ligand>
</feature>
<feature type="binding site" evidence="11">
    <location>
        <position position="114"/>
    </location>
    <ligand>
        <name>ATP</name>
        <dbReference type="ChEBI" id="CHEBI:30616"/>
    </ligand>
</feature>
<comment type="function">
    <text evidence="11">Catalyzes the phosphorylation of the hydroxyl group of 4-methyl-5-beta-hydroxyethylthiazole (THZ).</text>
</comment>
<feature type="binding site" evidence="11">
    <location>
        <position position="186"/>
    </location>
    <ligand>
        <name>substrate</name>
    </ligand>
</feature>
<dbReference type="PANTHER" id="PTHR12592:SF0">
    <property type="entry name" value="ATP-DEPENDENT (S)-NAD(P)H-HYDRATE DEHYDRATASE"/>
    <property type="match status" value="1"/>
</dbReference>
<dbReference type="HAMAP" id="MF_00228">
    <property type="entry name" value="Thz_kinase"/>
    <property type="match status" value="1"/>
</dbReference>
<dbReference type="PROSITE" id="PS50044">
    <property type="entry name" value="SIGMA54_3"/>
    <property type="match status" value="1"/>
</dbReference>
<evidence type="ECO:0000313" key="13">
    <source>
        <dbReference type="Proteomes" id="UP001595987"/>
    </source>
</evidence>
<keyword evidence="7 11" id="KW-0418">Kinase</keyword>
<comment type="catalytic activity">
    <reaction evidence="1 11">
        <text>5-(2-hydroxyethyl)-4-methylthiazole + ATP = 4-methyl-5-(2-phosphooxyethyl)-thiazole + ADP + H(+)</text>
        <dbReference type="Rhea" id="RHEA:24212"/>
        <dbReference type="ChEBI" id="CHEBI:15378"/>
        <dbReference type="ChEBI" id="CHEBI:17957"/>
        <dbReference type="ChEBI" id="CHEBI:30616"/>
        <dbReference type="ChEBI" id="CHEBI:58296"/>
        <dbReference type="ChEBI" id="CHEBI:456216"/>
        <dbReference type="EC" id="2.7.1.50"/>
    </reaction>
</comment>
<evidence type="ECO:0000256" key="8">
    <source>
        <dbReference type="ARBA" id="ARBA00022840"/>
    </source>
</evidence>
<proteinExistence type="inferred from homology"/>
<dbReference type="PRINTS" id="PR01099">
    <property type="entry name" value="HYETHTZKNASE"/>
</dbReference>
<dbReference type="PANTHER" id="PTHR12592">
    <property type="entry name" value="ATP-DEPENDENT (S)-NAD(P)H-HYDRATE DEHYDRATASE FAMILY MEMBER"/>
    <property type="match status" value="1"/>
</dbReference>
<comment type="caution">
    <text evidence="12">The sequence shown here is derived from an EMBL/GenBank/DDBJ whole genome shotgun (WGS) entry which is preliminary data.</text>
</comment>
<keyword evidence="13" id="KW-1185">Reference proteome</keyword>
<protein>
    <recommendedName>
        <fullName evidence="11">Hydroxyethylthiazole kinase</fullName>
        <ecNumber evidence="11">2.7.1.50</ecNumber>
    </recommendedName>
    <alternativeName>
        <fullName evidence="11">4-methyl-5-beta-hydroxyethylthiazole kinase</fullName>
        <shortName evidence="11">TH kinase</shortName>
        <shortName evidence="11">Thz kinase</shortName>
    </alternativeName>
</protein>
<keyword evidence="6 11" id="KW-0547">Nucleotide-binding</keyword>